<dbReference type="PANTHER" id="PTHR42834">
    <property type="entry name" value="ENDONUCLEASE/EXONUCLEASE/PHOSPHATASE FAMILY PROTEIN (AFU_ORTHOLOGUE AFUA_3G09210)"/>
    <property type="match status" value="1"/>
</dbReference>
<dbReference type="CDD" id="cd04486">
    <property type="entry name" value="YhcR_OBF_like"/>
    <property type="match status" value="1"/>
</dbReference>
<dbReference type="PROSITE" id="PS51841">
    <property type="entry name" value="LTD"/>
    <property type="match status" value="1"/>
</dbReference>
<protein>
    <recommendedName>
        <fullName evidence="6">Endonuclease</fullName>
    </recommendedName>
</protein>
<dbReference type="PANTHER" id="PTHR42834:SF1">
    <property type="entry name" value="ENDONUCLEASE_EXONUCLEASE_PHOSPHATASE FAMILY PROTEIN (AFU_ORTHOLOGUE AFUA_3G09210)"/>
    <property type="match status" value="1"/>
</dbReference>
<keyword evidence="1" id="KW-0472">Membrane</keyword>
<proteinExistence type="predicted"/>
<dbReference type="OrthoDB" id="9775118at2"/>
<keyword evidence="5" id="KW-1185">Reference proteome</keyword>
<organism evidence="4 5">
    <name type="scientific">Filobacillus milosensis</name>
    <dbReference type="NCBI Taxonomy" id="94137"/>
    <lineage>
        <taxon>Bacteria</taxon>
        <taxon>Bacillati</taxon>
        <taxon>Bacillota</taxon>
        <taxon>Bacilli</taxon>
        <taxon>Bacillales</taxon>
        <taxon>Bacillaceae</taxon>
        <taxon>Filobacillus</taxon>
    </lineage>
</organism>
<evidence type="ECO:0000259" key="3">
    <source>
        <dbReference type="PROSITE" id="PS51841"/>
    </source>
</evidence>
<accession>A0A4Y8IFA6</accession>
<dbReference type="Pfam" id="PF00932">
    <property type="entry name" value="LTD"/>
    <property type="match status" value="1"/>
</dbReference>
<dbReference type="AlphaFoldDB" id="A0A4Y8IFA6"/>
<sequence>MEEKGGIRVKKFFYFIFVTLFIVTLSINSKADSHQDLIISEYIEGSSYNKAVELYNGTSQSIDLTNYSIVSFTNGASLEAGDGYANELTLAGNLAPGETFVTAHSNANQVILNQADVTGNSYAYNFNGDDAIVLFKNYDSDTRQGEVIDSIGKVGVDPGDFWGDNQTKTQDMTLVRDFSVTSGDQDLTNNYSPSEEWIAFPTDTFDYIGTHEEVEPPSNEVKDEYIRTVDRIVDGDTIHVNEPILGETTIRFLNMDTPETYHQSNYAEELILEDPNHSQKYHGELAKDYLSSLLEPGDEVVIKVGEEPLDTYGRVLGEVVRTEDGLNTNLELVKEGYAATYFIWPVGSMETYETYQNAVREAKEQQKGIWSEETPLMELPFVFRSRYDDRALYRYVANSDTGMYYLPNDWNEVPVDARIFFADELTALNEGYEPAFEREPIIADARTAPIGTNVTIEGTITHKVVSSGKTNYYVQDRTAGIVVRTGDLEADVGDRIRASGVTDEYYDMLQIINANAEVIEKDTTPIDSTLISSTVLGETVEAQLVSIEDVEILSVDEHNDYTAKDANGEFVIDNDAGFLTVGETYDEITGVVDYNYGEYKIMPRSEDDVIKEIPLQSIKFAREAELDTRVHIEGVITAAFYAGGMYNYYVQDDSAGIVVRANHFGAEVGDKISAKARTEEYFGLLQILPAEDNISIVEKGTGVPEPKVITSDSIGESLEGQLVTIKNFYVECEDGFNNYQAVDSAGNFVIDSDTHLVGVNHFYESITGVLTYNYDEYKIMPRSEDDVNEINILSTSAKQLVELANQFGNEFLIKQIKNELEAEINTKGNTSQHIDSALHHIEKALLKYRNSGKDVYLKKIEHELNKLLQHKAS</sequence>
<dbReference type="Gene3D" id="2.40.50.90">
    <property type="match status" value="1"/>
</dbReference>
<reference evidence="4 5" key="1">
    <citation type="submission" date="2019-03" db="EMBL/GenBank/DDBJ databases">
        <authorList>
            <person name="He R.-H."/>
        </authorList>
    </citation>
    <scope>NUCLEOTIDE SEQUENCE [LARGE SCALE GENOMIC DNA]</scope>
    <source>
        <strain evidence="5">SH 714</strain>
    </source>
</reference>
<name>A0A4Y8IFA6_9BACI</name>
<keyword evidence="1" id="KW-1133">Transmembrane helix</keyword>
<feature type="transmembrane region" description="Helical" evidence="1">
    <location>
        <begin position="12"/>
        <end position="29"/>
    </location>
</feature>
<dbReference type="SUPFAM" id="SSF50199">
    <property type="entry name" value="Staphylococcal nuclease"/>
    <property type="match status" value="1"/>
</dbReference>
<dbReference type="InterPro" id="IPR001322">
    <property type="entry name" value="Lamin_tail_dom"/>
</dbReference>
<dbReference type="InterPro" id="IPR035437">
    <property type="entry name" value="SNase_OB-fold_sf"/>
</dbReference>
<dbReference type="EMBL" id="SOPW01000012">
    <property type="protein sequence ID" value="TFB18889.1"/>
    <property type="molecule type" value="Genomic_DNA"/>
</dbReference>
<feature type="domain" description="LTD" evidence="3">
    <location>
        <begin position="23"/>
        <end position="160"/>
    </location>
</feature>
<evidence type="ECO:0000256" key="1">
    <source>
        <dbReference type="SAM" id="Phobius"/>
    </source>
</evidence>
<evidence type="ECO:0000259" key="2">
    <source>
        <dbReference type="PROSITE" id="PS50830"/>
    </source>
</evidence>
<dbReference type="PROSITE" id="PS50830">
    <property type="entry name" value="TNASE_3"/>
    <property type="match status" value="1"/>
</dbReference>
<dbReference type="Pfam" id="PF00565">
    <property type="entry name" value="SNase"/>
    <property type="match status" value="1"/>
</dbReference>
<evidence type="ECO:0000313" key="5">
    <source>
        <dbReference type="Proteomes" id="UP000297975"/>
    </source>
</evidence>
<gene>
    <name evidence="4" type="ORF">E3U55_11495</name>
</gene>
<dbReference type="Proteomes" id="UP000297975">
    <property type="component" value="Unassembled WGS sequence"/>
</dbReference>
<comment type="caution">
    <text evidence="4">The sequence shown here is derived from an EMBL/GenBank/DDBJ whole genome shotgun (WGS) entry which is preliminary data.</text>
</comment>
<keyword evidence="1" id="KW-0812">Transmembrane</keyword>
<evidence type="ECO:0000313" key="4">
    <source>
        <dbReference type="EMBL" id="TFB18889.1"/>
    </source>
</evidence>
<evidence type="ECO:0008006" key="6">
    <source>
        <dbReference type="Google" id="ProtNLM"/>
    </source>
</evidence>
<dbReference type="SMART" id="SM00318">
    <property type="entry name" value="SNc"/>
    <property type="match status" value="1"/>
</dbReference>
<dbReference type="InterPro" id="IPR016071">
    <property type="entry name" value="Staphylococal_nuclease_OB-fold"/>
</dbReference>
<feature type="domain" description="TNase-like" evidence="2">
    <location>
        <begin position="223"/>
        <end position="372"/>
    </location>
</feature>